<proteinExistence type="predicted"/>
<feature type="transmembrane region" description="Helical" evidence="1">
    <location>
        <begin position="16"/>
        <end position="35"/>
    </location>
</feature>
<gene>
    <name evidence="2" type="ORF">IHQ68_18435</name>
</gene>
<sequence length="132" mass="14077">MAAREHEEPAVGRLEWGVAALGAAITIAVFAVLGYEAATFEEGPPVLVARVLTVSKLEGGHVVQFEAQNLGDSTAAEVVVRATLKEGEKTIEEAEATLDYVARKSRRKGGLIFRRDPGSATLEIAAVSYREP</sequence>
<dbReference type="Proteomes" id="UP001181622">
    <property type="component" value="Unassembled WGS sequence"/>
</dbReference>
<organism evidence="2 3">
    <name type="scientific">Chelatococcus sambhunathii</name>
    <dbReference type="NCBI Taxonomy" id="363953"/>
    <lineage>
        <taxon>Bacteria</taxon>
        <taxon>Pseudomonadati</taxon>
        <taxon>Pseudomonadota</taxon>
        <taxon>Alphaproteobacteria</taxon>
        <taxon>Hyphomicrobiales</taxon>
        <taxon>Chelatococcaceae</taxon>
        <taxon>Chelatococcus</taxon>
    </lineage>
</organism>
<dbReference type="RefSeq" id="WP_309394497.1">
    <property type="nucleotide sequence ID" value="NZ_JADBEO010000059.1"/>
</dbReference>
<evidence type="ECO:0000313" key="3">
    <source>
        <dbReference type="Proteomes" id="UP001181622"/>
    </source>
</evidence>
<comment type="caution">
    <text evidence="2">The sequence shown here is derived from an EMBL/GenBank/DDBJ whole genome shotgun (WGS) entry which is preliminary data.</text>
</comment>
<accession>A0ABU1DKE1</accession>
<keyword evidence="1" id="KW-0472">Membrane</keyword>
<keyword evidence="1" id="KW-0812">Transmembrane</keyword>
<keyword evidence="3" id="KW-1185">Reference proteome</keyword>
<reference evidence="2" key="1">
    <citation type="submission" date="2020-10" db="EMBL/GenBank/DDBJ databases">
        <authorList>
            <person name="Abbas A."/>
            <person name="Razzaq R."/>
            <person name="Waqas M."/>
            <person name="Abbas N."/>
            <person name="Nielsen T.K."/>
            <person name="Hansen L.H."/>
            <person name="Hussain S."/>
            <person name="Shahid M."/>
        </authorList>
    </citation>
    <scope>NUCLEOTIDE SEQUENCE</scope>
    <source>
        <strain evidence="2">S14</strain>
    </source>
</reference>
<protein>
    <submittedName>
        <fullName evidence="2">TIGR02588 family protein</fullName>
    </submittedName>
</protein>
<dbReference type="EMBL" id="JADBEO010000059">
    <property type="protein sequence ID" value="MDR4308602.1"/>
    <property type="molecule type" value="Genomic_DNA"/>
</dbReference>
<evidence type="ECO:0000313" key="2">
    <source>
        <dbReference type="EMBL" id="MDR4308602.1"/>
    </source>
</evidence>
<evidence type="ECO:0000256" key="1">
    <source>
        <dbReference type="SAM" id="Phobius"/>
    </source>
</evidence>
<name>A0ABU1DKE1_9HYPH</name>
<keyword evidence="1" id="KW-1133">Transmembrane helix</keyword>